<sequence>MNLMTLIISLFHIFSFFKKNLKCFMMLEVIPVMVSCIYKFHLDLVKGIAPN</sequence>
<dbReference type="AlphaFoldDB" id="A0A2P2PK23"/>
<name>A0A2P2PK23_RHIMU</name>
<accession>A0A2P2PK23</accession>
<proteinExistence type="predicted"/>
<evidence type="ECO:0000313" key="1">
    <source>
        <dbReference type="EMBL" id="MBX55086.1"/>
    </source>
</evidence>
<protein>
    <submittedName>
        <fullName evidence="1">Uncharacterized protein</fullName>
    </submittedName>
</protein>
<dbReference type="EMBL" id="GGEC01074602">
    <property type="protein sequence ID" value="MBX55086.1"/>
    <property type="molecule type" value="Transcribed_RNA"/>
</dbReference>
<reference evidence="1" key="1">
    <citation type="submission" date="2018-02" db="EMBL/GenBank/DDBJ databases">
        <title>Rhizophora mucronata_Transcriptome.</title>
        <authorList>
            <person name="Meera S.P."/>
            <person name="Sreeshan A."/>
            <person name="Augustine A."/>
        </authorList>
    </citation>
    <scope>NUCLEOTIDE SEQUENCE</scope>
    <source>
        <tissue evidence="1">Leaf</tissue>
    </source>
</reference>
<organism evidence="1">
    <name type="scientific">Rhizophora mucronata</name>
    <name type="common">Asiatic mangrove</name>
    <dbReference type="NCBI Taxonomy" id="61149"/>
    <lineage>
        <taxon>Eukaryota</taxon>
        <taxon>Viridiplantae</taxon>
        <taxon>Streptophyta</taxon>
        <taxon>Embryophyta</taxon>
        <taxon>Tracheophyta</taxon>
        <taxon>Spermatophyta</taxon>
        <taxon>Magnoliopsida</taxon>
        <taxon>eudicotyledons</taxon>
        <taxon>Gunneridae</taxon>
        <taxon>Pentapetalae</taxon>
        <taxon>rosids</taxon>
        <taxon>fabids</taxon>
        <taxon>Malpighiales</taxon>
        <taxon>Rhizophoraceae</taxon>
        <taxon>Rhizophora</taxon>
    </lineage>
</organism>